<organism evidence="2 3">
    <name type="scientific">Diploptera punctata</name>
    <name type="common">Pacific beetle cockroach</name>
    <dbReference type="NCBI Taxonomy" id="6984"/>
    <lineage>
        <taxon>Eukaryota</taxon>
        <taxon>Metazoa</taxon>
        <taxon>Ecdysozoa</taxon>
        <taxon>Arthropoda</taxon>
        <taxon>Hexapoda</taxon>
        <taxon>Insecta</taxon>
        <taxon>Pterygota</taxon>
        <taxon>Neoptera</taxon>
        <taxon>Polyneoptera</taxon>
        <taxon>Dictyoptera</taxon>
        <taxon>Blattodea</taxon>
        <taxon>Blaberoidea</taxon>
        <taxon>Blaberidae</taxon>
        <taxon>Diplopterinae</taxon>
        <taxon>Diploptera</taxon>
    </lineage>
</organism>
<name>A0AAD8EHX7_DIPPU</name>
<gene>
    <name evidence="2" type="ORF">L9F63_002215</name>
</gene>
<sequence length="74" mass="8380">YKRSWVTLRDPLKPFPSARTNRSSSYKEFTDSTSSHSLSAGGAFNNAVTHGLTSQDWFHVNHSLERFKAFNTDS</sequence>
<accession>A0AAD8EHX7</accession>
<comment type="caution">
    <text evidence="2">The sequence shown here is derived from an EMBL/GenBank/DDBJ whole genome shotgun (WGS) entry which is preliminary data.</text>
</comment>
<dbReference type="Proteomes" id="UP001233999">
    <property type="component" value="Unassembled WGS sequence"/>
</dbReference>
<feature type="compositionally biased region" description="Polar residues" evidence="1">
    <location>
        <begin position="18"/>
        <end position="38"/>
    </location>
</feature>
<keyword evidence="3" id="KW-1185">Reference proteome</keyword>
<proteinExistence type="predicted"/>
<evidence type="ECO:0000256" key="1">
    <source>
        <dbReference type="SAM" id="MobiDB-lite"/>
    </source>
</evidence>
<protein>
    <submittedName>
        <fullName evidence="2">Uncharacterized protein</fullName>
    </submittedName>
</protein>
<dbReference type="AlphaFoldDB" id="A0AAD8EHX7"/>
<dbReference type="EMBL" id="JASPKZ010003880">
    <property type="protein sequence ID" value="KAJ9591250.1"/>
    <property type="molecule type" value="Genomic_DNA"/>
</dbReference>
<reference evidence="2" key="1">
    <citation type="journal article" date="2023" name="IScience">
        <title>Live-bearing cockroach genome reveals convergent evolutionary mechanisms linked to viviparity in insects and beyond.</title>
        <authorList>
            <person name="Fouks B."/>
            <person name="Harrison M.C."/>
            <person name="Mikhailova A.A."/>
            <person name="Marchal E."/>
            <person name="English S."/>
            <person name="Carruthers M."/>
            <person name="Jennings E.C."/>
            <person name="Chiamaka E.L."/>
            <person name="Frigard R.A."/>
            <person name="Pippel M."/>
            <person name="Attardo G.M."/>
            <person name="Benoit J.B."/>
            <person name="Bornberg-Bauer E."/>
            <person name="Tobe S.S."/>
        </authorList>
    </citation>
    <scope>NUCLEOTIDE SEQUENCE</scope>
    <source>
        <strain evidence="2">Stay&amp;Tobe</strain>
    </source>
</reference>
<evidence type="ECO:0000313" key="3">
    <source>
        <dbReference type="Proteomes" id="UP001233999"/>
    </source>
</evidence>
<feature type="region of interest" description="Disordered" evidence="1">
    <location>
        <begin position="16"/>
        <end position="40"/>
    </location>
</feature>
<reference evidence="2" key="2">
    <citation type="submission" date="2023-05" db="EMBL/GenBank/DDBJ databases">
        <authorList>
            <person name="Fouks B."/>
        </authorList>
    </citation>
    <scope>NUCLEOTIDE SEQUENCE</scope>
    <source>
        <strain evidence="2">Stay&amp;Tobe</strain>
        <tissue evidence="2">Testes</tissue>
    </source>
</reference>
<feature type="non-terminal residue" evidence="2">
    <location>
        <position position="1"/>
    </location>
</feature>
<feature type="non-terminal residue" evidence="2">
    <location>
        <position position="74"/>
    </location>
</feature>
<evidence type="ECO:0000313" key="2">
    <source>
        <dbReference type="EMBL" id="KAJ9591250.1"/>
    </source>
</evidence>